<evidence type="ECO:0000259" key="13">
    <source>
        <dbReference type="SMART" id="SM00563"/>
    </source>
</evidence>
<dbReference type="InterPro" id="IPR002123">
    <property type="entry name" value="Plipid/glycerol_acylTrfase"/>
</dbReference>
<keyword evidence="4" id="KW-0444">Lipid biosynthesis</keyword>
<gene>
    <name evidence="14" type="primary">Agpat6</name>
    <name evidence="14" type="ORF">A0J61_02515</name>
</gene>
<dbReference type="SMART" id="SM00563">
    <property type="entry name" value="PlsC"/>
    <property type="match status" value="1"/>
</dbReference>
<keyword evidence="11" id="KW-1208">Phospholipid metabolism</keyword>
<dbReference type="SUPFAM" id="SSF69593">
    <property type="entry name" value="Glycerol-3-phosphate (1)-acyltransferase"/>
    <property type="match status" value="1"/>
</dbReference>
<reference evidence="14 15" key="1">
    <citation type="submission" date="2016-03" db="EMBL/GenBank/DDBJ databases">
        <title>Choanephora cucurbitarum.</title>
        <authorList>
            <person name="Min B."/>
            <person name="Park H."/>
            <person name="Park J.-H."/>
            <person name="Shin H.-D."/>
            <person name="Choi I.-G."/>
        </authorList>
    </citation>
    <scope>NUCLEOTIDE SEQUENCE [LARGE SCALE GENOMIC DNA]</scope>
    <source>
        <strain evidence="14 15">KUS-F28377</strain>
    </source>
</reference>
<keyword evidence="8" id="KW-0443">Lipid metabolism</keyword>
<evidence type="ECO:0000313" key="15">
    <source>
        <dbReference type="Proteomes" id="UP000093000"/>
    </source>
</evidence>
<comment type="caution">
    <text evidence="14">The sequence shown here is derived from an EMBL/GenBank/DDBJ whole genome shotgun (WGS) entry which is preliminary data.</text>
</comment>
<keyword evidence="12 14" id="KW-0012">Acyltransferase</keyword>
<evidence type="ECO:0000256" key="7">
    <source>
        <dbReference type="ARBA" id="ARBA00022989"/>
    </source>
</evidence>
<evidence type="ECO:0000256" key="6">
    <source>
        <dbReference type="ARBA" id="ARBA00022692"/>
    </source>
</evidence>
<dbReference type="PANTHER" id="PTHR23063">
    <property type="entry name" value="PHOSPHOLIPID ACYLTRANSFERASE"/>
    <property type="match status" value="1"/>
</dbReference>
<evidence type="ECO:0000256" key="9">
    <source>
        <dbReference type="ARBA" id="ARBA00023136"/>
    </source>
</evidence>
<evidence type="ECO:0000256" key="3">
    <source>
        <dbReference type="ARBA" id="ARBA00008655"/>
    </source>
</evidence>
<keyword evidence="9" id="KW-0472">Membrane</keyword>
<comment type="pathway">
    <text evidence="2">Lipid metabolism.</text>
</comment>
<accession>A0A1C7NJS5</accession>
<evidence type="ECO:0000256" key="11">
    <source>
        <dbReference type="ARBA" id="ARBA00023264"/>
    </source>
</evidence>
<evidence type="ECO:0000256" key="10">
    <source>
        <dbReference type="ARBA" id="ARBA00023209"/>
    </source>
</evidence>
<dbReference type="GO" id="GO:0016020">
    <property type="term" value="C:membrane"/>
    <property type="evidence" value="ECO:0007669"/>
    <property type="project" value="UniProtKB-SubCell"/>
</dbReference>
<name>A0A1C7NJS5_9FUNG</name>
<keyword evidence="6" id="KW-0812">Transmembrane</keyword>
<evidence type="ECO:0000256" key="12">
    <source>
        <dbReference type="ARBA" id="ARBA00023315"/>
    </source>
</evidence>
<keyword evidence="5 14" id="KW-0808">Transferase</keyword>
<evidence type="ECO:0000256" key="1">
    <source>
        <dbReference type="ARBA" id="ARBA00004370"/>
    </source>
</evidence>
<evidence type="ECO:0000313" key="14">
    <source>
        <dbReference type="EMBL" id="OBZ89422.1"/>
    </source>
</evidence>
<sequence>MPPQDLELFPPGILGSKIPSSESLDLMRNDYIQGTNKKSCNTEYTREQLLMFAKCFTADTNKVLSRFEKLYHAVTSVPSAITRYGILFPLRFIALSASTIAFFTTLPIGVALQNSDIVSFCVKYYCKGILFSLGVKVNYIGEKPNLREPHVFVANHTSYLDYILLSANQFPHAVVMARHTGALGFLQNNGLNYLHSLTFDRTNITERRVLADSLKRHVNAPSTWKNPMIIFPEGTCVNNKYAIRFQKGAFELGVKVCPVGIKYDRYYGDPYWDTRKGFMHYAYYRMTRWITPVDVVYCEPKIPNEDEDAVEYSDRVKDVIASSIGLENVNFNGMAKRELLKVLSEEEL</sequence>
<dbReference type="InParanoid" id="A0A1C7NJS5"/>
<dbReference type="Proteomes" id="UP000093000">
    <property type="component" value="Unassembled WGS sequence"/>
</dbReference>
<keyword evidence="10" id="KW-0594">Phospholipid biosynthesis</keyword>
<keyword evidence="7" id="KW-1133">Transmembrane helix</keyword>
<dbReference type="STRING" id="101091.A0A1C7NJS5"/>
<evidence type="ECO:0000256" key="2">
    <source>
        <dbReference type="ARBA" id="ARBA00005189"/>
    </source>
</evidence>
<proteinExistence type="inferred from homology"/>
<dbReference type="OrthoDB" id="202234at2759"/>
<organism evidence="14 15">
    <name type="scientific">Choanephora cucurbitarum</name>
    <dbReference type="NCBI Taxonomy" id="101091"/>
    <lineage>
        <taxon>Eukaryota</taxon>
        <taxon>Fungi</taxon>
        <taxon>Fungi incertae sedis</taxon>
        <taxon>Mucoromycota</taxon>
        <taxon>Mucoromycotina</taxon>
        <taxon>Mucoromycetes</taxon>
        <taxon>Mucorales</taxon>
        <taxon>Mucorineae</taxon>
        <taxon>Choanephoraceae</taxon>
        <taxon>Choanephoroideae</taxon>
        <taxon>Choanephora</taxon>
    </lineage>
</organism>
<evidence type="ECO:0000256" key="5">
    <source>
        <dbReference type="ARBA" id="ARBA00022679"/>
    </source>
</evidence>
<dbReference type="GO" id="GO:0008654">
    <property type="term" value="P:phospholipid biosynthetic process"/>
    <property type="evidence" value="ECO:0007669"/>
    <property type="project" value="UniProtKB-KW"/>
</dbReference>
<evidence type="ECO:0000256" key="8">
    <source>
        <dbReference type="ARBA" id="ARBA00023098"/>
    </source>
</evidence>
<dbReference type="GO" id="GO:0008374">
    <property type="term" value="F:O-acyltransferase activity"/>
    <property type="evidence" value="ECO:0007669"/>
    <property type="project" value="InterPro"/>
</dbReference>
<dbReference type="Pfam" id="PF01553">
    <property type="entry name" value="Acyltransferase"/>
    <property type="match status" value="1"/>
</dbReference>
<evidence type="ECO:0000256" key="4">
    <source>
        <dbReference type="ARBA" id="ARBA00022516"/>
    </source>
</evidence>
<feature type="domain" description="Phospholipid/glycerol acyltransferase" evidence="13">
    <location>
        <begin position="150"/>
        <end position="264"/>
    </location>
</feature>
<dbReference type="EMBL" id="LUGH01000096">
    <property type="protein sequence ID" value="OBZ89422.1"/>
    <property type="molecule type" value="Genomic_DNA"/>
</dbReference>
<dbReference type="AlphaFoldDB" id="A0A1C7NJS5"/>
<comment type="similarity">
    <text evidence="3">Belongs to the 1-acyl-sn-glycerol-3-phosphate acyltransferase family.</text>
</comment>
<protein>
    <submittedName>
        <fullName evidence="14">Glycerol-3-phosphate acyltransferase 4</fullName>
    </submittedName>
</protein>
<dbReference type="InterPro" id="IPR045252">
    <property type="entry name" value="LPCAT1-like"/>
</dbReference>
<dbReference type="CDD" id="cd07991">
    <property type="entry name" value="LPLAT_LPCAT1-like"/>
    <property type="match status" value="1"/>
</dbReference>
<comment type="subcellular location">
    <subcellularLocation>
        <location evidence="1">Membrane</location>
    </subcellularLocation>
</comment>
<keyword evidence="15" id="KW-1185">Reference proteome</keyword>